<evidence type="ECO:0000256" key="5">
    <source>
        <dbReference type="ARBA" id="ARBA00022723"/>
    </source>
</evidence>
<dbReference type="InterPro" id="IPR036691">
    <property type="entry name" value="Endo/exonu/phosph_ase_sf"/>
</dbReference>
<dbReference type="InterPro" id="IPR005135">
    <property type="entry name" value="Endo/exonuclease/phosphatase"/>
</dbReference>
<dbReference type="SUPFAM" id="SSF56219">
    <property type="entry name" value="DNase I-like"/>
    <property type="match status" value="1"/>
</dbReference>
<dbReference type="GO" id="GO:0004518">
    <property type="term" value="F:nuclease activity"/>
    <property type="evidence" value="ECO:0007669"/>
    <property type="project" value="UniProtKB-KW"/>
</dbReference>
<dbReference type="Proteomes" id="UP000735302">
    <property type="component" value="Unassembled WGS sequence"/>
</dbReference>
<evidence type="ECO:0000256" key="6">
    <source>
        <dbReference type="ARBA" id="ARBA00022763"/>
    </source>
</evidence>
<dbReference type="GO" id="GO:0006281">
    <property type="term" value="P:DNA repair"/>
    <property type="evidence" value="ECO:0007669"/>
    <property type="project" value="UniProtKB-KW"/>
</dbReference>
<evidence type="ECO:0000256" key="2">
    <source>
        <dbReference type="ARBA" id="ARBA00001946"/>
    </source>
</evidence>
<evidence type="ECO:0000256" key="4">
    <source>
        <dbReference type="ARBA" id="ARBA00022722"/>
    </source>
</evidence>
<evidence type="ECO:0000313" key="14">
    <source>
        <dbReference type="Proteomes" id="UP000735302"/>
    </source>
</evidence>
<dbReference type="AlphaFoldDB" id="A0AAV4D849"/>
<sequence>MIEILRRLDVAVVVVASLVVFLDEACGTRSCSTVTTFNTGLTPKVREYRDRRHRIADALAAEDADVLCLQEMWFEDDMRNVINNLSSIYPHHYSPIHTGRNKLEDDSSWHLFAYSACSMSDIIAMFVHIVPCIQRRDCWDEFSRSSAEGVSCLARNCSKVLQRQSIGADCLSCMILSSSGVSDIYDRCYQISGADLRLNPPGLMLLSKRPLYNTIYTPFFEGDMMLNRGIIQADILGVGKIACTHLTYPLPLYLEYDLPFTTYKEQSEQEIANIHALLGTSNHILAGDLNTGKAVSSSDPEKNLIARAPQSINNLTSFGYDTDKYLTDDGRCTFCKSSNSLVRRRRNIAIDDVLVMGDAFSCIRKQRVLDQANLSLSDHYGVRATLCTNHSSSTN</sequence>
<dbReference type="Gene3D" id="3.60.10.10">
    <property type="entry name" value="Endonuclease/exonuclease/phosphatase"/>
    <property type="match status" value="2"/>
</dbReference>
<gene>
    <name evidence="13" type="ORF">PoB_006691300</name>
</gene>
<keyword evidence="6" id="KW-0227">DNA damage</keyword>
<dbReference type="EMBL" id="BLXT01007613">
    <property type="protein sequence ID" value="GFO40408.1"/>
    <property type="molecule type" value="Genomic_DNA"/>
</dbReference>
<keyword evidence="11" id="KW-0732">Signal</keyword>
<evidence type="ECO:0000256" key="9">
    <source>
        <dbReference type="ARBA" id="ARBA00023204"/>
    </source>
</evidence>
<evidence type="ECO:0000313" key="13">
    <source>
        <dbReference type="EMBL" id="GFO40408.1"/>
    </source>
</evidence>
<dbReference type="InterPro" id="IPR051547">
    <property type="entry name" value="TDP2-like"/>
</dbReference>
<evidence type="ECO:0000256" key="11">
    <source>
        <dbReference type="SAM" id="SignalP"/>
    </source>
</evidence>
<comment type="cofactor">
    <cofactor evidence="1">
        <name>Mn(2+)</name>
        <dbReference type="ChEBI" id="CHEBI:29035"/>
    </cofactor>
</comment>
<dbReference type="GO" id="GO:0046872">
    <property type="term" value="F:metal ion binding"/>
    <property type="evidence" value="ECO:0007669"/>
    <property type="project" value="UniProtKB-KW"/>
</dbReference>
<evidence type="ECO:0000256" key="8">
    <source>
        <dbReference type="ARBA" id="ARBA00022842"/>
    </source>
</evidence>
<evidence type="ECO:0000256" key="1">
    <source>
        <dbReference type="ARBA" id="ARBA00001936"/>
    </source>
</evidence>
<proteinExistence type="predicted"/>
<dbReference type="Pfam" id="PF03372">
    <property type="entry name" value="Exo_endo_phos"/>
    <property type="match status" value="1"/>
</dbReference>
<keyword evidence="4" id="KW-0540">Nuclease</keyword>
<comment type="caution">
    <text evidence="13">The sequence shown here is derived from an EMBL/GenBank/DDBJ whole genome shotgun (WGS) entry which is preliminary data.</text>
</comment>
<dbReference type="PANTHER" id="PTHR15822">
    <property type="entry name" value="TRAF AND TNF RECEPTOR-ASSOCIATED PROTEIN"/>
    <property type="match status" value="1"/>
</dbReference>
<keyword evidence="10" id="KW-0539">Nucleus</keyword>
<dbReference type="GO" id="GO:0016787">
    <property type="term" value="F:hydrolase activity"/>
    <property type="evidence" value="ECO:0007669"/>
    <property type="project" value="UniProtKB-KW"/>
</dbReference>
<accession>A0AAV4D849</accession>
<keyword evidence="9" id="KW-0234">DNA repair</keyword>
<evidence type="ECO:0000256" key="3">
    <source>
        <dbReference type="ARBA" id="ARBA00004322"/>
    </source>
</evidence>
<keyword evidence="14" id="KW-1185">Reference proteome</keyword>
<keyword evidence="7" id="KW-0378">Hydrolase</keyword>
<protein>
    <recommendedName>
        <fullName evidence="12">Endonuclease/exonuclease/phosphatase domain-containing protein</fullName>
    </recommendedName>
</protein>
<reference evidence="13 14" key="1">
    <citation type="journal article" date="2021" name="Elife">
        <title>Chloroplast acquisition without the gene transfer in kleptoplastic sea slugs, Plakobranchus ocellatus.</title>
        <authorList>
            <person name="Maeda T."/>
            <person name="Takahashi S."/>
            <person name="Yoshida T."/>
            <person name="Shimamura S."/>
            <person name="Takaki Y."/>
            <person name="Nagai Y."/>
            <person name="Toyoda A."/>
            <person name="Suzuki Y."/>
            <person name="Arimoto A."/>
            <person name="Ishii H."/>
            <person name="Satoh N."/>
            <person name="Nishiyama T."/>
            <person name="Hasebe M."/>
            <person name="Maruyama T."/>
            <person name="Minagawa J."/>
            <person name="Obokata J."/>
            <person name="Shigenobu S."/>
        </authorList>
    </citation>
    <scope>NUCLEOTIDE SEQUENCE [LARGE SCALE GENOMIC DNA]</scope>
</reference>
<keyword evidence="5" id="KW-0479">Metal-binding</keyword>
<comment type="cofactor">
    <cofactor evidence="2">
        <name>Mg(2+)</name>
        <dbReference type="ChEBI" id="CHEBI:18420"/>
    </cofactor>
</comment>
<evidence type="ECO:0000259" key="12">
    <source>
        <dbReference type="Pfam" id="PF03372"/>
    </source>
</evidence>
<dbReference type="PANTHER" id="PTHR15822:SF4">
    <property type="entry name" value="TYROSYL-DNA PHOSPHODIESTERASE 2"/>
    <property type="match status" value="1"/>
</dbReference>
<feature type="domain" description="Endonuclease/exonuclease/phosphatase" evidence="12">
    <location>
        <begin position="36"/>
        <end position="379"/>
    </location>
</feature>
<dbReference type="GO" id="GO:0016605">
    <property type="term" value="C:PML body"/>
    <property type="evidence" value="ECO:0007669"/>
    <property type="project" value="UniProtKB-SubCell"/>
</dbReference>
<name>A0AAV4D849_9GAST</name>
<organism evidence="13 14">
    <name type="scientific">Plakobranchus ocellatus</name>
    <dbReference type="NCBI Taxonomy" id="259542"/>
    <lineage>
        <taxon>Eukaryota</taxon>
        <taxon>Metazoa</taxon>
        <taxon>Spiralia</taxon>
        <taxon>Lophotrochozoa</taxon>
        <taxon>Mollusca</taxon>
        <taxon>Gastropoda</taxon>
        <taxon>Heterobranchia</taxon>
        <taxon>Euthyneura</taxon>
        <taxon>Panpulmonata</taxon>
        <taxon>Sacoglossa</taxon>
        <taxon>Placobranchoidea</taxon>
        <taxon>Plakobranchidae</taxon>
        <taxon>Plakobranchus</taxon>
    </lineage>
</organism>
<evidence type="ECO:0000256" key="7">
    <source>
        <dbReference type="ARBA" id="ARBA00022801"/>
    </source>
</evidence>
<feature type="chain" id="PRO_5043349112" description="Endonuclease/exonuclease/phosphatase domain-containing protein" evidence="11">
    <location>
        <begin position="28"/>
        <end position="395"/>
    </location>
</feature>
<keyword evidence="8" id="KW-0460">Magnesium</keyword>
<evidence type="ECO:0000256" key="10">
    <source>
        <dbReference type="ARBA" id="ARBA00023242"/>
    </source>
</evidence>
<comment type="subcellular location">
    <subcellularLocation>
        <location evidence="3">Nucleus</location>
        <location evidence="3">PML body</location>
    </subcellularLocation>
</comment>
<feature type="signal peptide" evidence="11">
    <location>
        <begin position="1"/>
        <end position="27"/>
    </location>
</feature>